<dbReference type="Proteomes" id="UP001515500">
    <property type="component" value="Chromosome 2"/>
</dbReference>
<keyword evidence="4" id="KW-0862">Zinc</keyword>
<keyword evidence="2" id="KW-0479">Metal-binding</keyword>
<gene>
    <name evidence="11" type="primary">LOC120278687</name>
</gene>
<proteinExistence type="predicted"/>
<dbReference type="Gene3D" id="3.30.160.60">
    <property type="entry name" value="Classic Zinc Finger"/>
    <property type="match status" value="1"/>
</dbReference>
<evidence type="ECO:0000256" key="2">
    <source>
        <dbReference type="ARBA" id="ARBA00022723"/>
    </source>
</evidence>
<protein>
    <submittedName>
        <fullName evidence="11">Transcriptional regulator SUPERMAN-like</fullName>
    </submittedName>
</protein>
<dbReference type="SMART" id="SM00355">
    <property type="entry name" value="ZnF_C2H2"/>
    <property type="match status" value="1"/>
</dbReference>
<reference evidence="11" key="1">
    <citation type="submission" date="2025-08" db="UniProtKB">
        <authorList>
            <consortium name="RefSeq"/>
        </authorList>
    </citation>
    <scope>IDENTIFICATION</scope>
</reference>
<dbReference type="SUPFAM" id="SSF57667">
    <property type="entry name" value="beta-beta-alpha zinc fingers"/>
    <property type="match status" value="1"/>
</dbReference>
<keyword evidence="7" id="KW-0539">Nucleus</keyword>
<dbReference type="InterPro" id="IPR052426">
    <property type="entry name" value="Plant_dev_regulator"/>
</dbReference>
<dbReference type="GO" id="GO:0008270">
    <property type="term" value="F:zinc ion binding"/>
    <property type="evidence" value="ECO:0007669"/>
    <property type="project" value="UniProtKB-KW"/>
</dbReference>
<evidence type="ECO:0000313" key="10">
    <source>
        <dbReference type="Proteomes" id="UP001515500"/>
    </source>
</evidence>
<dbReference type="Pfam" id="PF13912">
    <property type="entry name" value="zf-C2H2_6"/>
    <property type="match status" value="1"/>
</dbReference>
<keyword evidence="5" id="KW-0805">Transcription regulation</keyword>
<keyword evidence="3 8" id="KW-0863">Zinc-finger</keyword>
<dbReference type="InterPro" id="IPR013087">
    <property type="entry name" value="Znf_C2H2_type"/>
</dbReference>
<organism evidence="10 11">
    <name type="scientific">Dioscorea cayennensis subsp. rotundata</name>
    <name type="common">White Guinea yam</name>
    <name type="synonym">Dioscorea rotundata</name>
    <dbReference type="NCBI Taxonomy" id="55577"/>
    <lineage>
        <taxon>Eukaryota</taxon>
        <taxon>Viridiplantae</taxon>
        <taxon>Streptophyta</taxon>
        <taxon>Embryophyta</taxon>
        <taxon>Tracheophyta</taxon>
        <taxon>Spermatophyta</taxon>
        <taxon>Magnoliopsida</taxon>
        <taxon>Liliopsida</taxon>
        <taxon>Dioscoreales</taxon>
        <taxon>Dioscoreaceae</taxon>
        <taxon>Dioscorea</taxon>
    </lineage>
</organism>
<dbReference type="GeneID" id="120278687"/>
<accession>A0AB40CS45</accession>
<dbReference type="GO" id="GO:0005634">
    <property type="term" value="C:nucleus"/>
    <property type="evidence" value="ECO:0007669"/>
    <property type="project" value="UniProtKB-SubCell"/>
</dbReference>
<dbReference type="PROSITE" id="PS50157">
    <property type="entry name" value="ZINC_FINGER_C2H2_2"/>
    <property type="match status" value="1"/>
</dbReference>
<dbReference type="RefSeq" id="XP_039141350.1">
    <property type="nucleotide sequence ID" value="XM_039285416.1"/>
</dbReference>
<comment type="subcellular location">
    <subcellularLocation>
        <location evidence="1">Nucleus</location>
    </subcellularLocation>
</comment>
<dbReference type="PANTHER" id="PTHR45801:SF110">
    <property type="entry name" value="TRANSCRIPTIONAL REGULATOR SUPERMAN"/>
    <property type="match status" value="1"/>
</dbReference>
<name>A0AB40CS45_DIOCR</name>
<feature type="domain" description="C2H2-type" evidence="9">
    <location>
        <begin position="111"/>
        <end position="138"/>
    </location>
</feature>
<evidence type="ECO:0000259" key="9">
    <source>
        <dbReference type="PROSITE" id="PS50157"/>
    </source>
</evidence>
<evidence type="ECO:0000256" key="1">
    <source>
        <dbReference type="ARBA" id="ARBA00004123"/>
    </source>
</evidence>
<evidence type="ECO:0000256" key="8">
    <source>
        <dbReference type="PROSITE-ProRule" id="PRU00042"/>
    </source>
</evidence>
<sequence length="258" mass="28776">MATPAPPLLPHLKEISIREIKEPTQNSLYYHDTTAQVSATTSALFVFPSFPNFYIVLCFLFSATQLSWRDLRQVQEIEISVESKVKEIWSHGCPSLSGGLLGGFSWPPRLYTCSFCHREFRSAQALGGHMNVHRRDRALLRHSSPWDPSCLTKPRPDLNLIPPPNPNPNPNSVNFSPHCHAASSKACAYTFPSLFSPLKSFTSSSSSSASSMEALQGSRPVKPLFRVGELKSFFDMDIEMYATDIDDDLDLELRLGPS</sequence>
<dbReference type="PROSITE" id="PS00028">
    <property type="entry name" value="ZINC_FINGER_C2H2_1"/>
    <property type="match status" value="1"/>
</dbReference>
<evidence type="ECO:0000256" key="5">
    <source>
        <dbReference type="ARBA" id="ARBA00023015"/>
    </source>
</evidence>
<dbReference type="InterPro" id="IPR036236">
    <property type="entry name" value="Znf_C2H2_sf"/>
</dbReference>
<evidence type="ECO:0000256" key="3">
    <source>
        <dbReference type="ARBA" id="ARBA00022771"/>
    </source>
</evidence>
<evidence type="ECO:0000256" key="6">
    <source>
        <dbReference type="ARBA" id="ARBA00023163"/>
    </source>
</evidence>
<evidence type="ECO:0000256" key="7">
    <source>
        <dbReference type="ARBA" id="ARBA00023242"/>
    </source>
</evidence>
<evidence type="ECO:0000256" key="4">
    <source>
        <dbReference type="ARBA" id="ARBA00022833"/>
    </source>
</evidence>
<evidence type="ECO:0000313" key="11">
    <source>
        <dbReference type="RefSeq" id="XP_039141350.1"/>
    </source>
</evidence>
<keyword evidence="6" id="KW-0804">Transcription</keyword>
<dbReference type="PANTHER" id="PTHR45801">
    <property type="entry name" value="OS07G0101800 PROTEIN"/>
    <property type="match status" value="1"/>
</dbReference>
<dbReference type="AlphaFoldDB" id="A0AB40CS45"/>
<keyword evidence="10" id="KW-1185">Reference proteome</keyword>